<evidence type="ECO:0000313" key="13">
    <source>
        <dbReference type="EMBL" id="SPY07594.1"/>
    </source>
</evidence>
<comment type="similarity">
    <text evidence="3 10">Belongs to the PEPCase type 1 family.</text>
</comment>
<evidence type="ECO:0000256" key="10">
    <source>
        <dbReference type="HAMAP-Rule" id="MF_00595"/>
    </source>
</evidence>
<dbReference type="EC" id="4.1.1.31" evidence="4 10"/>
<accession>A0A2X1WFW5</accession>
<comment type="function">
    <text evidence="2 10">Forms oxaloacetate, a four-carbon dicarboxylic acid source for the tricarboxylic acid cycle.</text>
</comment>
<name>A0A2X1WFW5_9BURK</name>
<evidence type="ECO:0000256" key="5">
    <source>
        <dbReference type="ARBA" id="ARBA00022419"/>
    </source>
</evidence>
<protein>
    <recommendedName>
        <fullName evidence="5 10">Phosphoenolpyruvate carboxylase</fullName>
        <shortName evidence="10">PEPC</shortName>
        <shortName evidence="10">PEPCase</shortName>
        <ecNumber evidence="4 10">4.1.1.31</ecNumber>
    </recommendedName>
</protein>
<keyword evidence="6 10" id="KW-0460">Magnesium</keyword>
<feature type="active site" evidence="10 11">
    <location>
        <position position="168"/>
    </location>
</feature>
<evidence type="ECO:0000256" key="4">
    <source>
        <dbReference type="ARBA" id="ARBA00012305"/>
    </source>
</evidence>
<dbReference type="RefSeq" id="WP_113062342.1">
    <property type="nucleotide sequence ID" value="NZ_UATH01000001.1"/>
</dbReference>
<dbReference type="Pfam" id="PF00311">
    <property type="entry name" value="PEPcase"/>
    <property type="match status" value="1"/>
</dbReference>
<dbReference type="PANTHER" id="PTHR30523:SF6">
    <property type="entry name" value="PHOSPHOENOLPYRUVATE CARBOXYLASE"/>
    <property type="match status" value="1"/>
</dbReference>
<dbReference type="InterPro" id="IPR018129">
    <property type="entry name" value="PEP_COase_Lys_AS"/>
</dbReference>
<evidence type="ECO:0000256" key="9">
    <source>
        <dbReference type="ARBA" id="ARBA00048995"/>
    </source>
</evidence>
<dbReference type="GO" id="GO:0015977">
    <property type="term" value="P:carbon fixation"/>
    <property type="evidence" value="ECO:0007669"/>
    <property type="project" value="UniProtKB-UniRule"/>
</dbReference>
<dbReference type="EMBL" id="UATH01000001">
    <property type="protein sequence ID" value="SPY07594.1"/>
    <property type="molecule type" value="Genomic_DNA"/>
</dbReference>
<comment type="catalytic activity">
    <reaction evidence="9 10">
        <text>oxaloacetate + phosphate = phosphoenolpyruvate + hydrogencarbonate</text>
        <dbReference type="Rhea" id="RHEA:28370"/>
        <dbReference type="ChEBI" id="CHEBI:16452"/>
        <dbReference type="ChEBI" id="CHEBI:17544"/>
        <dbReference type="ChEBI" id="CHEBI:43474"/>
        <dbReference type="ChEBI" id="CHEBI:58702"/>
        <dbReference type="EC" id="4.1.1.31"/>
    </reaction>
</comment>
<dbReference type="PROSITE" id="PS00393">
    <property type="entry name" value="PEPCASE_2"/>
    <property type="match status" value="1"/>
</dbReference>
<dbReference type="InterPro" id="IPR033129">
    <property type="entry name" value="PEPCASE_His_AS"/>
</dbReference>
<dbReference type="NCBIfam" id="NF000584">
    <property type="entry name" value="PRK00009.1"/>
    <property type="match status" value="1"/>
</dbReference>
<dbReference type="HAMAP" id="MF_00595">
    <property type="entry name" value="PEPcase_type1"/>
    <property type="match status" value="1"/>
</dbReference>
<dbReference type="GO" id="GO:0000287">
    <property type="term" value="F:magnesium ion binding"/>
    <property type="evidence" value="ECO:0007669"/>
    <property type="project" value="UniProtKB-UniRule"/>
</dbReference>
<dbReference type="GO" id="GO:0006107">
    <property type="term" value="P:oxaloacetate metabolic process"/>
    <property type="evidence" value="ECO:0007669"/>
    <property type="project" value="UniProtKB-UniRule"/>
</dbReference>
<keyword evidence="13" id="KW-0670">Pyruvate</keyword>
<organism evidence="13 14">
    <name type="scientific">Oligella urethralis</name>
    <dbReference type="NCBI Taxonomy" id="90245"/>
    <lineage>
        <taxon>Bacteria</taxon>
        <taxon>Pseudomonadati</taxon>
        <taxon>Pseudomonadota</taxon>
        <taxon>Betaproteobacteria</taxon>
        <taxon>Burkholderiales</taxon>
        <taxon>Alcaligenaceae</taxon>
        <taxon>Oligella</taxon>
    </lineage>
</organism>
<dbReference type="GO" id="GO:0005829">
    <property type="term" value="C:cytosol"/>
    <property type="evidence" value="ECO:0007669"/>
    <property type="project" value="TreeGrafter"/>
</dbReference>
<proteinExistence type="inferred from homology"/>
<evidence type="ECO:0000313" key="14">
    <source>
        <dbReference type="Proteomes" id="UP000250242"/>
    </source>
</evidence>
<evidence type="ECO:0000256" key="7">
    <source>
        <dbReference type="ARBA" id="ARBA00023239"/>
    </source>
</evidence>
<comment type="cofactor">
    <cofactor evidence="1 10">
        <name>Mg(2+)</name>
        <dbReference type="ChEBI" id="CHEBI:18420"/>
    </cofactor>
</comment>
<keyword evidence="7 10" id="KW-0456">Lyase</keyword>
<dbReference type="InterPro" id="IPR015813">
    <property type="entry name" value="Pyrv/PenolPyrv_kinase-like_dom"/>
</dbReference>
<gene>
    <name evidence="10 13" type="primary">ppc</name>
    <name evidence="13" type="ORF">NCTC11009_00805</name>
</gene>
<dbReference type="PRINTS" id="PR00150">
    <property type="entry name" value="PEPCARBXLASE"/>
</dbReference>
<comment type="subunit">
    <text evidence="10">Homotetramer.</text>
</comment>
<evidence type="ECO:0000256" key="11">
    <source>
        <dbReference type="PROSITE-ProRule" id="PRU10111"/>
    </source>
</evidence>
<keyword evidence="8 10" id="KW-0120">Carbon dioxide fixation</keyword>
<reference evidence="13 14" key="1">
    <citation type="submission" date="2018-06" db="EMBL/GenBank/DDBJ databases">
        <authorList>
            <consortium name="Pathogen Informatics"/>
            <person name="Doyle S."/>
        </authorList>
    </citation>
    <scope>NUCLEOTIDE SEQUENCE [LARGE SCALE GENOMIC DNA]</scope>
    <source>
        <strain evidence="13 14">NCTC11009</strain>
    </source>
</reference>
<feature type="active site" evidence="10 12">
    <location>
        <position position="615"/>
    </location>
</feature>
<evidence type="ECO:0000256" key="12">
    <source>
        <dbReference type="PROSITE-ProRule" id="PRU10112"/>
    </source>
</evidence>
<evidence type="ECO:0000256" key="2">
    <source>
        <dbReference type="ARBA" id="ARBA00003670"/>
    </source>
</evidence>
<dbReference type="Gene3D" id="1.20.1440.90">
    <property type="entry name" value="Phosphoenolpyruvate/pyruvate domain"/>
    <property type="match status" value="1"/>
</dbReference>
<dbReference type="Proteomes" id="UP000250242">
    <property type="component" value="Unassembled WGS sequence"/>
</dbReference>
<dbReference type="PANTHER" id="PTHR30523">
    <property type="entry name" value="PHOSPHOENOLPYRUVATE CARBOXYLASE"/>
    <property type="match status" value="1"/>
</dbReference>
<evidence type="ECO:0000256" key="6">
    <source>
        <dbReference type="ARBA" id="ARBA00022842"/>
    </source>
</evidence>
<dbReference type="GO" id="GO:0008964">
    <property type="term" value="F:phosphoenolpyruvate carboxylase activity"/>
    <property type="evidence" value="ECO:0007669"/>
    <property type="project" value="UniProtKB-UniRule"/>
</dbReference>
<dbReference type="InterPro" id="IPR022805">
    <property type="entry name" value="PEP_COase_bac/pln-type"/>
</dbReference>
<dbReference type="PROSITE" id="PS00781">
    <property type="entry name" value="PEPCASE_1"/>
    <property type="match status" value="1"/>
</dbReference>
<dbReference type="GO" id="GO:0006099">
    <property type="term" value="P:tricarboxylic acid cycle"/>
    <property type="evidence" value="ECO:0007669"/>
    <property type="project" value="InterPro"/>
</dbReference>
<evidence type="ECO:0000256" key="3">
    <source>
        <dbReference type="ARBA" id="ARBA00008346"/>
    </source>
</evidence>
<dbReference type="InterPro" id="IPR021135">
    <property type="entry name" value="PEP_COase"/>
</dbReference>
<dbReference type="AlphaFoldDB" id="A0A2X1WFW5"/>
<evidence type="ECO:0000256" key="8">
    <source>
        <dbReference type="ARBA" id="ARBA00023300"/>
    </source>
</evidence>
<dbReference type="SUPFAM" id="SSF51621">
    <property type="entry name" value="Phosphoenolpyruvate/pyruvate domain"/>
    <property type="match status" value="1"/>
</dbReference>
<evidence type="ECO:0000256" key="1">
    <source>
        <dbReference type="ARBA" id="ARBA00001946"/>
    </source>
</evidence>
<sequence>MLAQQEIQTQHEGAKQSSEILYQELQNDIRFLGRLLGLSIQESEGQALFEQIENLRRQAVSVRRTAVEQTGDEAKKQEVMQSLIDEINQKSDQELKSLSRAFSYFMHLSNIAEDRLQRRLDHLDHQVDRPNMHGLSVTLARLNEAGVSSQTVYDYLDELNIVPVLTAHPTEVQRKSILDRHQVISDSLREYHLIDEPRQKEAIAERILGQIQLLWYTRMLRFDKLTVADEIDNALNFYNSTFLQVIPQLYSKMYKYLSKDVKVDSTKVARFLSMGSWIGGDRDGNPFVNADTLKMAISKQAATIFNHYLAEVHALGTELSLSEAFAPASEELRELAERSHDRSPHREDEPYRRAMIGIYARLAATAKRLSNGQISLAQAEFGRVYESAEEFLHDLTIVANSLNTYHAARVTDLRLKNLIYAVNVFGFHLATIDLRQSSDVHERVLEEVFLRAGVRFNGKKLIYSELSEEQKCELLLKELAEIRPLVAAWQEYSEETERELEILRTAAAIRQQYGYRAITQSIVSHTETLSDMLELLLLQQETGLLPVAMDAQGELLPFKANEGLIVVPLFETIPDLQAGAKIMDQWLSIPWVKQRIMESQGGIQEVMLGYSDSNKDGGYLTSNWSLYETELALVEVFKKHGVAIRLFHGRGGSVGRGGGPTYEAILAQPAGTVQGKIRLTEQGEVIQFKYKTPQTGLWNLEQIVTATLQASLLSKNAAQTGEEACALDAKACAERGYHAVVQFMSTCSEKAYRELVYGTEGFANYFVESTTVRQIAELNIGSRPASRKAGHRIEDLRAIPWTFSWAQCRLMIPGWYGMGTALQAFIEEGMVDAEGHDYRAWSRAERLQLLRNMAQEWPFFNILLSNMEMVLAKTDIAIGRQYSTLVQDEALREAVFSQIEKELALTLSYFKEVVQHDLLADNTNLKNALQERFLYVDPLNYLQVKLLHRLREVGEDTAESAAERGSIARSVLMTINGIATGLRNTG</sequence>